<gene>
    <name evidence="2" type="ORF">J4Q44_G00235280</name>
</gene>
<comment type="caution">
    <text evidence="2">The sequence shown here is derived from an EMBL/GenBank/DDBJ whole genome shotgun (WGS) entry which is preliminary data.</text>
</comment>
<evidence type="ECO:0000259" key="1">
    <source>
        <dbReference type="Pfam" id="PF18703"/>
    </source>
</evidence>
<organism evidence="2 3">
    <name type="scientific">Coregonus suidteri</name>
    <dbReference type="NCBI Taxonomy" id="861788"/>
    <lineage>
        <taxon>Eukaryota</taxon>
        <taxon>Metazoa</taxon>
        <taxon>Chordata</taxon>
        <taxon>Craniata</taxon>
        <taxon>Vertebrata</taxon>
        <taxon>Euteleostomi</taxon>
        <taxon>Actinopterygii</taxon>
        <taxon>Neopterygii</taxon>
        <taxon>Teleostei</taxon>
        <taxon>Protacanthopterygii</taxon>
        <taxon>Salmoniformes</taxon>
        <taxon>Salmonidae</taxon>
        <taxon>Coregoninae</taxon>
        <taxon>Coregonus</taxon>
    </lineage>
</organism>
<dbReference type="Pfam" id="PF18703">
    <property type="entry name" value="MALT1_Ig"/>
    <property type="match status" value="1"/>
</dbReference>
<protein>
    <recommendedName>
        <fullName evidence="1">MALT1 immunoglobulin-like domain-containing protein</fullName>
    </recommendedName>
</protein>
<evidence type="ECO:0000313" key="2">
    <source>
        <dbReference type="EMBL" id="KAK6306603.1"/>
    </source>
</evidence>
<dbReference type="InterPro" id="IPR033540">
    <property type="entry name" value="MALT1_IG-like_dom_sf"/>
</dbReference>
<dbReference type="Proteomes" id="UP001356427">
    <property type="component" value="Unassembled WGS sequence"/>
</dbReference>
<dbReference type="Gene3D" id="2.60.40.3360">
    <property type="match status" value="1"/>
</dbReference>
<dbReference type="AlphaFoldDB" id="A0AAN8QQ96"/>
<proteinExistence type="predicted"/>
<feature type="domain" description="MALT1 immunoglobulin-like" evidence="1">
    <location>
        <begin position="1"/>
        <end position="70"/>
    </location>
</feature>
<accession>A0AAN8QQ96</accession>
<dbReference type="InterPro" id="IPR041077">
    <property type="entry name" value="MALT1_Ig"/>
</dbReference>
<evidence type="ECO:0000313" key="3">
    <source>
        <dbReference type="Proteomes" id="UP001356427"/>
    </source>
</evidence>
<sequence>MNRETPEEIGIYLLSSSLPQHCLYTGLNSLQKLRDQLWFTACLQGSFKAVHELVDWTTDVNIGKPLIAKLSEKDRLRVISLGEGPLLTD</sequence>
<keyword evidence="3" id="KW-1185">Reference proteome</keyword>
<dbReference type="EMBL" id="JAGTTL010000021">
    <property type="protein sequence ID" value="KAK6306603.1"/>
    <property type="molecule type" value="Genomic_DNA"/>
</dbReference>
<reference evidence="2 3" key="1">
    <citation type="submission" date="2021-04" db="EMBL/GenBank/DDBJ databases">
        <authorList>
            <person name="De Guttry C."/>
            <person name="Zahm M."/>
            <person name="Klopp C."/>
            <person name="Cabau C."/>
            <person name="Louis A."/>
            <person name="Berthelot C."/>
            <person name="Parey E."/>
            <person name="Roest Crollius H."/>
            <person name="Montfort J."/>
            <person name="Robinson-Rechavi M."/>
            <person name="Bucao C."/>
            <person name="Bouchez O."/>
            <person name="Gislard M."/>
            <person name="Lluch J."/>
            <person name="Milhes M."/>
            <person name="Lampietro C."/>
            <person name="Lopez Roques C."/>
            <person name="Donnadieu C."/>
            <person name="Braasch I."/>
            <person name="Desvignes T."/>
            <person name="Postlethwait J."/>
            <person name="Bobe J."/>
            <person name="Wedekind C."/>
            <person name="Guiguen Y."/>
        </authorList>
    </citation>
    <scope>NUCLEOTIDE SEQUENCE [LARGE SCALE GENOMIC DNA]</scope>
    <source>
        <strain evidence="2">Cs_M1</strain>
        <tissue evidence="2">Blood</tissue>
    </source>
</reference>
<name>A0AAN8QQ96_9TELE</name>